<feature type="domain" description="N-acetyltransferase" evidence="2">
    <location>
        <begin position="231"/>
        <end position="273"/>
    </location>
</feature>
<dbReference type="InterPro" id="IPR000182">
    <property type="entry name" value="GNAT_dom"/>
</dbReference>
<evidence type="ECO:0000313" key="4">
    <source>
        <dbReference type="Proteomes" id="UP000094526"/>
    </source>
</evidence>
<evidence type="ECO:0000313" key="3">
    <source>
        <dbReference type="EMBL" id="OCT50898.1"/>
    </source>
</evidence>
<dbReference type="GO" id="GO:0016747">
    <property type="term" value="F:acyltransferase activity, transferring groups other than amino-acyl groups"/>
    <property type="evidence" value="ECO:0007669"/>
    <property type="project" value="InterPro"/>
</dbReference>
<dbReference type="EMBL" id="LGRB01000009">
    <property type="protein sequence ID" value="OCT50898.1"/>
    <property type="molecule type" value="Genomic_DNA"/>
</dbReference>
<dbReference type="OrthoDB" id="508139at2759"/>
<dbReference type="Gene3D" id="3.40.630.30">
    <property type="match status" value="1"/>
</dbReference>
<accession>A0A1C1CQY4</accession>
<dbReference type="InterPro" id="IPR016181">
    <property type="entry name" value="Acyl_CoA_acyltransferase"/>
</dbReference>
<dbReference type="CDD" id="cd04301">
    <property type="entry name" value="NAT_SF"/>
    <property type="match status" value="1"/>
</dbReference>
<feature type="region of interest" description="Disordered" evidence="1">
    <location>
        <begin position="63"/>
        <end position="116"/>
    </location>
</feature>
<name>A0A1C1CQY4_9EURO</name>
<dbReference type="SUPFAM" id="SSF55729">
    <property type="entry name" value="Acyl-CoA N-acyltransferases (Nat)"/>
    <property type="match status" value="1"/>
</dbReference>
<proteinExistence type="predicted"/>
<feature type="compositionally biased region" description="Basic and acidic residues" evidence="1">
    <location>
        <begin position="1"/>
        <end position="10"/>
    </location>
</feature>
<keyword evidence="4" id="KW-1185">Reference proteome</keyword>
<reference evidence="4" key="1">
    <citation type="submission" date="2015-07" db="EMBL/GenBank/DDBJ databases">
        <authorList>
            <person name="Teixeira M.M."/>
            <person name="Souza R.C."/>
            <person name="Almeida L.G."/>
            <person name="Vicente V.A."/>
            <person name="de Hoog S."/>
            <person name="Bocca A.L."/>
            <person name="de Almeida S.R."/>
            <person name="Vasconcelos A.T."/>
            <person name="Felipe M.S."/>
        </authorList>
    </citation>
    <scope>NUCLEOTIDE SEQUENCE [LARGE SCALE GENOMIC DNA]</scope>
    <source>
        <strain evidence="4">KSF</strain>
    </source>
</reference>
<comment type="caution">
    <text evidence="3">The sequence shown here is derived from an EMBL/GenBank/DDBJ whole genome shotgun (WGS) entry which is preliminary data.</text>
</comment>
<feature type="region of interest" description="Disordered" evidence="1">
    <location>
        <begin position="1"/>
        <end position="27"/>
    </location>
</feature>
<sequence>MKSNKRRLDDDCAVSMSTSKVPRTTKVPEINEALAQLPQPSSVSLSAERFEFKVRLHSRCKAESLDPQPASPCAEEDSLDHVASTRSAKVRDSHDTGLDDEYPTVADDPRFQPTPVNDTIEPFDVGYLREEVAHYDEFAGIPWLEAIDVVATRARPVIDRDTCTSRVGFCGAKLIRRKTFRSSFHYQMCKPFDESTLMAFDLFDQYGRLKETYKRHEYWKGSGVWQQQLDEHDILLIEDVTVDEQYRRQGLGKAMVKILFEVARRKTKGANFVAVLWPQSCKDSHFQDLLKTILWTSGGLFRAEVLDQCDPAATPWARSLGFRRIGLSMWFGIPCIAGNIDAVLPIELDRDPHGLDRVENMLPESIKRAHSDKQFLAAVRRQYRHVESDNPQWLATDQEKNTLLHLASLQFFPKSLAWIMKQSCSDRLLRLRNSSRFEPLEALLEKLEIMRTRALIGGSVVYKTAKFYGHTLNQARCIALLKNVEIDSEDDLERFRYGCTCNKCGDGYISPRMNFSLYMAAAMECDRLEELLDIIKYLEHYKPMREGLVAVYRHVAACLINRMEPTKRMIRMCMDFSDDEQPDLVYVFFRNKANIAGVMGTVLETASWSDEIHGDGSIQEAREDGEGENKPNCRNDHEFVLVARKCGYANIIKWLNVKTAKRIVLPLA</sequence>
<dbReference type="AlphaFoldDB" id="A0A1C1CQY4"/>
<protein>
    <recommendedName>
        <fullName evidence="2">N-acetyltransferase domain-containing protein</fullName>
    </recommendedName>
</protein>
<dbReference type="VEuPathDB" id="FungiDB:CLCR_08144"/>
<gene>
    <name evidence="3" type="ORF">CLCR_08144</name>
</gene>
<dbReference type="Proteomes" id="UP000094526">
    <property type="component" value="Unassembled WGS sequence"/>
</dbReference>
<dbReference type="STRING" id="86049.A0A1C1CQY4"/>
<evidence type="ECO:0000259" key="2">
    <source>
        <dbReference type="Pfam" id="PF00583"/>
    </source>
</evidence>
<dbReference type="Pfam" id="PF00583">
    <property type="entry name" value="Acetyltransf_1"/>
    <property type="match status" value="1"/>
</dbReference>
<organism evidence="3 4">
    <name type="scientific">Cladophialophora carrionii</name>
    <dbReference type="NCBI Taxonomy" id="86049"/>
    <lineage>
        <taxon>Eukaryota</taxon>
        <taxon>Fungi</taxon>
        <taxon>Dikarya</taxon>
        <taxon>Ascomycota</taxon>
        <taxon>Pezizomycotina</taxon>
        <taxon>Eurotiomycetes</taxon>
        <taxon>Chaetothyriomycetidae</taxon>
        <taxon>Chaetothyriales</taxon>
        <taxon>Herpotrichiellaceae</taxon>
        <taxon>Cladophialophora</taxon>
    </lineage>
</organism>
<dbReference type="VEuPathDB" id="FungiDB:G647_09542"/>
<evidence type="ECO:0000256" key="1">
    <source>
        <dbReference type="SAM" id="MobiDB-lite"/>
    </source>
</evidence>